<dbReference type="Pfam" id="PF00072">
    <property type="entry name" value="Response_reg"/>
    <property type="match status" value="2"/>
</dbReference>
<dbReference type="GO" id="GO:0000160">
    <property type="term" value="P:phosphorelay signal transduction system"/>
    <property type="evidence" value="ECO:0007669"/>
    <property type="project" value="InterPro"/>
</dbReference>
<dbReference type="SMART" id="SM00448">
    <property type="entry name" value="REC"/>
    <property type="match status" value="2"/>
</dbReference>
<dbReference type="PANTHER" id="PTHR43228:SF1">
    <property type="entry name" value="TWO-COMPONENT RESPONSE REGULATOR ARR22"/>
    <property type="match status" value="1"/>
</dbReference>
<protein>
    <submittedName>
        <fullName evidence="3">Response regulator</fullName>
    </submittedName>
</protein>
<dbReference type="SUPFAM" id="SSF52172">
    <property type="entry name" value="CheY-like"/>
    <property type="match status" value="2"/>
</dbReference>
<dbReference type="KEGG" id="tvd:SG34_006705"/>
<dbReference type="Proteomes" id="UP000032352">
    <property type="component" value="Chromosome"/>
</dbReference>
<sequence length="265" mass="30221">MQSITSKELSILLVEPSDTQRKIILGELQQQGVNEISEAKSVEEAMAIMQRHPHDLIASAMYFEQGTALDLLRQIRADEKFTDTAFMLVTSEHKREHLEEFKQSGVVALLPKPFTRDHLTSAINNTLDLLSVDEMELEYFDVHEIRVLLVDDSRLARNHIKRVLNNLGLQKVTEAVDGSHAIKLLEDHMFDLVVTDFNMPEVDGRELTRYIREQSQQSHLPVVMVTSESQMAHLANIEQDGVNALCDKPFEPQNVKKLLYGLLEH</sequence>
<evidence type="ECO:0000256" key="1">
    <source>
        <dbReference type="PROSITE-ProRule" id="PRU00169"/>
    </source>
</evidence>
<evidence type="ECO:0000259" key="2">
    <source>
        <dbReference type="PROSITE" id="PS50110"/>
    </source>
</evidence>
<keyword evidence="1" id="KW-0597">Phosphoprotein</keyword>
<proteinExistence type="predicted"/>
<dbReference type="PROSITE" id="PS50110">
    <property type="entry name" value="RESPONSE_REGULATORY"/>
    <property type="match status" value="2"/>
</dbReference>
<comment type="caution">
    <text evidence="1">Lacks conserved residue(s) required for the propagation of feature annotation.</text>
</comment>
<dbReference type="EMBL" id="CP059733">
    <property type="protein sequence ID" value="WDE06596.1"/>
    <property type="molecule type" value="Genomic_DNA"/>
</dbReference>
<reference evidence="3 4" key="2">
    <citation type="journal article" date="2022" name="Mar. Drugs">
        <title>Bioassay-Guided Fractionation Leads to the Detection of Cholic Acid Generated by the Rare Thalassomonas sp.</title>
        <authorList>
            <person name="Pheiffer F."/>
            <person name="Schneider Y.K."/>
            <person name="Hansen E.H."/>
            <person name="Andersen J.H."/>
            <person name="Isaksson J."/>
            <person name="Busche T."/>
            <person name="R C."/>
            <person name="Kalinowski J."/>
            <person name="Zyl L.V."/>
            <person name="Trindade M."/>
        </authorList>
    </citation>
    <scope>NUCLEOTIDE SEQUENCE [LARGE SCALE GENOMIC DNA]</scope>
    <source>
        <strain evidence="3 4">XOM25</strain>
    </source>
</reference>
<feature type="domain" description="Response regulatory" evidence="2">
    <location>
        <begin position="10"/>
        <end position="127"/>
    </location>
</feature>
<name>A0AAE9Z4I7_9GAMM</name>
<keyword evidence="4" id="KW-1185">Reference proteome</keyword>
<dbReference type="InterPro" id="IPR001789">
    <property type="entry name" value="Sig_transdc_resp-reg_receiver"/>
</dbReference>
<gene>
    <name evidence="3" type="ORF">SG34_006705</name>
</gene>
<feature type="domain" description="Response regulatory" evidence="2">
    <location>
        <begin position="146"/>
        <end position="263"/>
    </location>
</feature>
<evidence type="ECO:0000313" key="4">
    <source>
        <dbReference type="Proteomes" id="UP000032352"/>
    </source>
</evidence>
<dbReference type="InterPro" id="IPR011006">
    <property type="entry name" value="CheY-like_superfamily"/>
</dbReference>
<dbReference type="PANTHER" id="PTHR43228">
    <property type="entry name" value="TWO-COMPONENT RESPONSE REGULATOR"/>
    <property type="match status" value="1"/>
</dbReference>
<dbReference type="AlphaFoldDB" id="A0AAE9Z4I7"/>
<dbReference type="Gene3D" id="3.40.50.2300">
    <property type="match status" value="2"/>
</dbReference>
<feature type="modified residue" description="4-aspartylphosphate" evidence="1">
    <location>
        <position position="196"/>
    </location>
</feature>
<dbReference type="RefSeq" id="WP_044842205.1">
    <property type="nucleotide sequence ID" value="NZ_CP059733.1"/>
</dbReference>
<dbReference type="InterPro" id="IPR052048">
    <property type="entry name" value="ST_Response_Regulator"/>
</dbReference>
<evidence type="ECO:0000313" key="3">
    <source>
        <dbReference type="EMBL" id="WDE06596.1"/>
    </source>
</evidence>
<organism evidence="3 4">
    <name type="scientific">Thalassomonas viridans</name>
    <dbReference type="NCBI Taxonomy" id="137584"/>
    <lineage>
        <taxon>Bacteria</taxon>
        <taxon>Pseudomonadati</taxon>
        <taxon>Pseudomonadota</taxon>
        <taxon>Gammaproteobacteria</taxon>
        <taxon>Alteromonadales</taxon>
        <taxon>Colwelliaceae</taxon>
        <taxon>Thalassomonas</taxon>
    </lineage>
</organism>
<reference evidence="3 4" key="1">
    <citation type="journal article" date="2015" name="Genome Announc.">
        <title>Draft Genome Sequences of Marine Isolates of Thalassomonas viridans and Thalassomonas actiniarum.</title>
        <authorList>
            <person name="Olonade I."/>
            <person name="van Zyl L.J."/>
            <person name="Trindade M."/>
        </authorList>
    </citation>
    <scope>NUCLEOTIDE SEQUENCE [LARGE SCALE GENOMIC DNA]</scope>
    <source>
        <strain evidence="3 4">XOM25</strain>
    </source>
</reference>
<accession>A0AAE9Z4I7</accession>